<dbReference type="Pfam" id="PF09732">
    <property type="entry name" value="CactinC_cactus"/>
    <property type="match status" value="1"/>
</dbReference>
<comment type="caution">
    <text evidence="2">The sequence shown here is derived from an EMBL/GenBank/DDBJ whole genome shotgun (WGS) entry which is preliminary data.</text>
</comment>
<protein>
    <recommendedName>
        <fullName evidence="1">Splicing factor Cactin C-terminal domain-containing protein</fullName>
    </recommendedName>
</protein>
<dbReference type="EMBL" id="BDIP01000489">
    <property type="protein sequence ID" value="GIQ81769.1"/>
    <property type="molecule type" value="Genomic_DNA"/>
</dbReference>
<dbReference type="Proteomes" id="UP000265618">
    <property type="component" value="Unassembled WGS sequence"/>
</dbReference>
<keyword evidence="3" id="KW-1185">Reference proteome</keyword>
<reference evidence="2 3" key="1">
    <citation type="journal article" date="2018" name="PLoS ONE">
        <title>The draft genome of Kipferlia bialata reveals reductive genome evolution in fornicate parasites.</title>
        <authorList>
            <person name="Tanifuji G."/>
            <person name="Takabayashi S."/>
            <person name="Kume K."/>
            <person name="Takagi M."/>
            <person name="Nakayama T."/>
            <person name="Kamikawa R."/>
            <person name="Inagaki Y."/>
            <person name="Hashimoto T."/>
        </authorList>
    </citation>
    <scope>NUCLEOTIDE SEQUENCE [LARGE SCALE GENOMIC DNA]</scope>
    <source>
        <strain evidence="2">NY0173</strain>
    </source>
</reference>
<proteinExistence type="predicted"/>
<accession>A0A9K3CUD9</accession>
<name>A0A9K3CUD9_9EUKA</name>
<dbReference type="PANTHER" id="PTHR21737:SF4">
    <property type="entry name" value="SPLICING FACTOR CACTIN"/>
    <property type="match status" value="1"/>
</dbReference>
<evidence type="ECO:0000313" key="2">
    <source>
        <dbReference type="EMBL" id="GIQ81769.1"/>
    </source>
</evidence>
<dbReference type="PANTHER" id="PTHR21737">
    <property type="entry name" value="POLYGLUTAMINE BINDING PROTEIN 1/MARVEL MEMBRANE-ASSOCIATING DOMAIN CONTAINING 3"/>
    <property type="match status" value="1"/>
</dbReference>
<organism evidence="2 3">
    <name type="scientific">Kipferlia bialata</name>
    <dbReference type="NCBI Taxonomy" id="797122"/>
    <lineage>
        <taxon>Eukaryota</taxon>
        <taxon>Metamonada</taxon>
        <taxon>Carpediemonas-like organisms</taxon>
        <taxon>Kipferlia</taxon>
    </lineage>
</organism>
<evidence type="ECO:0000313" key="3">
    <source>
        <dbReference type="Proteomes" id="UP000265618"/>
    </source>
</evidence>
<dbReference type="InterPro" id="IPR019134">
    <property type="entry name" value="Cactin_C"/>
</dbReference>
<dbReference type="AlphaFoldDB" id="A0A9K3CUD9"/>
<dbReference type="GO" id="GO:0045292">
    <property type="term" value="P:mRNA cis splicing, via spliceosome"/>
    <property type="evidence" value="ECO:0007669"/>
    <property type="project" value="TreeGrafter"/>
</dbReference>
<sequence length="425" mass="46061">MQRRQGRGRGQSQAQHDGFEAEISSQMQGEPLDVFARLGAGIRHRTAAGVGHKLCEAIASVDLERALAELCLVPLDLTGLEGEGGLEGFLRSMDAEGVKDVADSIEPILACARDTGSGRGAVGGVPGLPPLQSAYWTAVAVYTSSVGAAGSAEGLHPAVAQAMTNALAKQSLTDMRETLSKIRRGAITFSDPGYDSVVGDHVACAAAKLALSKWVARAIQHDSVMQGGIPELTGPAQTAVDRCLVPPMNLEDAPENKCSAALKAGRAMLASYQDHVTLAEEEELIEIRAEEEGVVVGADGSERVRPVHIARVIMGVDWNQYNKAHYTKENPPPKVVRGYRFAVFLPNLDREAMGRRTPSWSILERGDDSENTHLLCFKTGPPYAPIVFEIVRKQWVKGARSGFRSEWRDNTLFLDFNLRYISYKR</sequence>
<dbReference type="SMART" id="SM01050">
    <property type="entry name" value="CactinC_cactus"/>
    <property type="match status" value="1"/>
</dbReference>
<dbReference type="GO" id="GO:0005737">
    <property type="term" value="C:cytoplasm"/>
    <property type="evidence" value="ECO:0007669"/>
    <property type="project" value="TreeGrafter"/>
</dbReference>
<evidence type="ECO:0000259" key="1">
    <source>
        <dbReference type="Pfam" id="PF09732"/>
    </source>
</evidence>
<dbReference type="GO" id="GO:0005681">
    <property type="term" value="C:spliceosomal complex"/>
    <property type="evidence" value="ECO:0007669"/>
    <property type="project" value="TreeGrafter"/>
</dbReference>
<gene>
    <name evidence="2" type="ORF">KIPB_002782</name>
</gene>
<feature type="domain" description="Splicing factor Cactin C-terminal" evidence="1">
    <location>
        <begin position="300"/>
        <end position="425"/>
    </location>
</feature>
<dbReference type="OrthoDB" id="265955at2759"/>